<evidence type="ECO:0000256" key="4">
    <source>
        <dbReference type="ARBA" id="ARBA00022884"/>
    </source>
</evidence>
<sequence>MQADIHPDYSFLTVKLADGTEFVTRSTMDRERLNSEVDSSNHPFYTGKRTMVDTAGRVEKFRQRYGDAQAKQIAADEAANAAEEAEKAAAEGAEA</sequence>
<dbReference type="Gene3D" id="4.10.830.30">
    <property type="entry name" value="Ribosomal protein L31"/>
    <property type="match status" value="1"/>
</dbReference>
<organism evidence="10 11">
    <name type="scientific">Rubricoccus marinus</name>
    <dbReference type="NCBI Taxonomy" id="716817"/>
    <lineage>
        <taxon>Bacteria</taxon>
        <taxon>Pseudomonadati</taxon>
        <taxon>Rhodothermota</taxon>
        <taxon>Rhodothermia</taxon>
        <taxon>Rhodothermales</taxon>
        <taxon>Rubricoccaceae</taxon>
        <taxon>Rubricoccus</taxon>
    </lineage>
</organism>
<comment type="similarity">
    <text evidence="1 8">Belongs to the bacterial ribosomal protein bL31 family. Type A subfamily.</text>
</comment>
<dbReference type="InterPro" id="IPR042105">
    <property type="entry name" value="Ribosomal_bL31_sf"/>
</dbReference>
<evidence type="ECO:0000313" key="11">
    <source>
        <dbReference type="Proteomes" id="UP000216446"/>
    </source>
</evidence>
<dbReference type="PANTHER" id="PTHR33280">
    <property type="entry name" value="50S RIBOSOMAL PROTEIN L31, CHLOROPLASTIC"/>
    <property type="match status" value="1"/>
</dbReference>
<dbReference type="Proteomes" id="UP000216446">
    <property type="component" value="Unassembled WGS sequence"/>
</dbReference>
<dbReference type="GO" id="GO:0005840">
    <property type="term" value="C:ribosome"/>
    <property type="evidence" value="ECO:0007669"/>
    <property type="project" value="UniProtKB-KW"/>
</dbReference>
<keyword evidence="4 8" id="KW-0694">RNA-binding</keyword>
<evidence type="ECO:0000256" key="2">
    <source>
        <dbReference type="ARBA" id="ARBA00011838"/>
    </source>
</evidence>
<evidence type="ECO:0000256" key="6">
    <source>
        <dbReference type="ARBA" id="ARBA00023274"/>
    </source>
</evidence>
<dbReference type="NCBIfam" id="TIGR00105">
    <property type="entry name" value="L31"/>
    <property type="match status" value="1"/>
</dbReference>
<dbReference type="InterPro" id="IPR034704">
    <property type="entry name" value="Ribosomal_bL28/bL31-like_sf"/>
</dbReference>
<gene>
    <name evidence="8" type="primary">rpmE</name>
    <name evidence="10" type="ORF">BSZ36_13060</name>
</gene>
<dbReference type="NCBIfam" id="NF001809">
    <property type="entry name" value="PRK00528.1"/>
    <property type="match status" value="1"/>
</dbReference>
<comment type="function">
    <text evidence="8">Binds the 23S rRNA.</text>
</comment>
<dbReference type="InParanoid" id="A0A259U1Z3"/>
<dbReference type="AlphaFoldDB" id="A0A259U1Z3"/>
<dbReference type="EMBL" id="MQWB01000001">
    <property type="protein sequence ID" value="OZC03834.1"/>
    <property type="molecule type" value="Genomic_DNA"/>
</dbReference>
<name>A0A259U1Z3_9BACT</name>
<dbReference type="SUPFAM" id="SSF143800">
    <property type="entry name" value="L28p-like"/>
    <property type="match status" value="1"/>
</dbReference>
<dbReference type="NCBIfam" id="NF000612">
    <property type="entry name" value="PRK00019.1"/>
    <property type="match status" value="1"/>
</dbReference>
<evidence type="ECO:0000256" key="3">
    <source>
        <dbReference type="ARBA" id="ARBA00022730"/>
    </source>
</evidence>
<reference evidence="10 11" key="1">
    <citation type="submission" date="2016-11" db="EMBL/GenBank/DDBJ databases">
        <title>Study of marine rhodopsin-containing bacteria.</title>
        <authorList>
            <person name="Yoshizawa S."/>
            <person name="Kumagai Y."/>
            <person name="Kogure K."/>
        </authorList>
    </citation>
    <scope>NUCLEOTIDE SEQUENCE [LARGE SCALE GENOMIC DNA]</scope>
    <source>
        <strain evidence="10 11">SG-29</strain>
    </source>
</reference>
<dbReference type="InterPro" id="IPR027491">
    <property type="entry name" value="Ribosomal_bL31_A"/>
</dbReference>
<keyword evidence="3 8" id="KW-0699">rRNA-binding</keyword>
<proteinExistence type="inferred from homology"/>
<dbReference type="GO" id="GO:1990904">
    <property type="term" value="C:ribonucleoprotein complex"/>
    <property type="evidence" value="ECO:0007669"/>
    <property type="project" value="UniProtKB-KW"/>
</dbReference>
<evidence type="ECO:0000256" key="7">
    <source>
        <dbReference type="ARBA" id="ARBA00035687"/>
    </source>
</evidence>
<evidence type="ECO:0000256" key="9">
    <source>
        <dbReference type="SAM" id="Coils"/>
    </source>
</evidence>
<dbReference type="PROSITE" id="PS01143">
    <property type="entry name" value="RIBOSOMAL_L31"/>
    <property type="match status" value="1"/>
</dbReference>
<evidence type="ECO:0000256" key="5">
    <source>
        <dbReference type="ARBA" id="ARBA00022980"/>
    </source>
</evidence>
<feature type="coiled-coil region" evidence="9">
    <location>
        <begin position="68"/>
        <end position="95"/>
    </location>
</feature>
<dbReference type="Pfam" id="PF01197">
    <property type="entry name" value="Ribosomal_L31"/>
    <property type="match status" value="1"/>
</dbReference>
<comment type="caution">
    <text evidence="10">The sequence shown here is derived from an EMBL/GenBank/DDBJ whole genome shotgun (WGS) entry which is preliminary data.</text>
</comment>
<accession>A0A259U1Z3</accession>
<dbReference type="HAMAP" id="MF_00501">
    <property type="entry name" value="Ribosomal_bL31_1"/>
    <property type="match status" value="1"/>
</dbReference>
<keyword evidence="9" id="KW-0175">Coiled coil</keyword>
<dbReference type="RefSeq" id="WP_094549642.1">
    <property type="nucleotide sequence ID" value="NZ_MQWB01000001.1"/>
</dbReference>
<dbReference type="PRINTS" id="PR01249">
    <property type="entry name" value="RIBOSOMALL31"/>
</dbReference>
<protein>
    <recommendedName>
        <fullName evidence="7 8">Large ribosomal subunit protein bL31</fullName>
    </recommendedName>
</protein>
<dbReference type="GO" id="GO:0003735">
    <property type="term" value="F:structural constituent of ribosome"/>
    <property type="evidence" value="ECO:0007669"/>
    <property type="project" value="InterPro"/>
</dbReference>
<keyword evidence="11" id="KW-1185">Reference proteome</keyword>
<keyword evidence="5 8" id="KW-0689">Ribosomal protein</keyword>
<dbReference type="FunCoup" id="A0A259U1Z3">
    <property type="interactions" value="388"/>
</dbReference>
<comment type="caution">
    <text evidence="8">Lacks conserved residue(s) required for the propagation of feature annotation.</text>
</comment>
<evidence type="ECO:0000256" key="8">
    <source>
        <dbReference type="HAMAP-Rule" id="MF_00501"/>
    </source>
</evidence>
<dbReference type="GO" id="GO:0019843">
    <property type="term" value="F:rRNA binding"/>
    <property type="evidence" value="ECO:0007669"/>
    <property type="project" value="UniProtKB-KW"/>
</dbReference>
<evidence type="ECO:0000313" key="10">
    <source>
        <dbReference type="EMBL" id="OZC03834.1"/>
    </source>
</evidence>
<evidence type="ECO:0000256" key="1">
    <source>
        <dbReference type="ARBA" id="ARBA00009296"/>
    </source>
</evidence>
<comment type="subunit">
    <text evidence="2 8">Part of the 50S ribosomal subunit.</text>
</comment>
<dbReference type="GO" id="GO:0006412">
    <property type="term" value="P:translation"/>
    <property type="evidence" value="ECO:0007669"/>
    <property type="project" value="UniProtKB-UniRule"/>
</dbReference>
<dbReference type="OrthoDB" id="9803251at2"/>
<keyword evidence="6 8" id="KW-0687">Ribonucleoprotein</keyword>
<dbReference type="PANTHER" id="PTHR33280:SF1">
    <property type="entry name" value="LARGE RIBOSOMAL SUBUNIT PROTEIN BL31C"/>
    <property type="match status" value="1"/>
</dbReference>
<dbReference type="InterPro" id="IPR002150">
    <property type="entry name" value="Ribosomal_bL31"/>
</dbReference>